<proteinExistence type="predicted"/>
<evidence type="ECO:0000259" key="3">
    <source>
        <dbReference type="SMART" id="SM00382"/>
    </source>
</evidence>
<dbReference type="GO" id="GO:0034605">
    <property type="term" value="P:cellular response to heat"/>
    <property type="evidence" value="ECO:0007669"/>
    <property type="project" value="TreeGrafter"/>
</dbReference>
<reference evidence="4 5" key="1">
    <citation type="submission" date="2018-08" db="EMBL/GenBank/DDBJ databases">
        <title>A genome reference for cultivated species of the human gut microbiota.</title>
        <authorList>
            <person name="Zou Y."/>
            <person name="Xue W."/>
            <person name="Luo G."/>
        </authorList>
    </citation>
    <scope>NUCLEOTIDE SEQUENCE [LARGE SCALE GENOMIC DNA]</scope>
    <source>
        <strain evidence="4 5">AF15-20</strain>
    </source>
</reference>
<dbReference type="PRINTS" id="PR00300">
    <property type="entry name" value="CLPPROTEASEA"/>
</dbReference>
<comment type="caution">
    <text evidence="4">The sequence shown here is derived from an EMBL/GenBank/DDBJ whole genome shotgun (WGS) entry which is preliminary data.</text>
</comment>
<dbReference type="SUPFAM" id="SSF52540">
    <property type="entry name" value="P-loop containing nucleoside triphosphate hydrolases"/>
    <property type="match status" value="1"/>
</dbReference>
<dbReference type="GO" id="GO:0005524">
    <property type="term" value="F:ATP binding"/>
    <property type="evidence" value="ECO:0007669"/>
    <property type="project" value="UniProtKB-KW"/>
</dbReference>
<dbReference type="RefSeq" id="WP_118324621.1">
    <property type="nucleotide sequence ID" value="NZ_JAJFOZ010000061.1"/>
</dbReference>
<dbReference type="InterPro" id="IPR003593">
    <property type="entry name" value="AAA+_ATPase"/>
</dbReference>
<gene>
    <name evidence="4" type="ORF">DWW32_02300</name>
</gene>
<dbReference type="Pfam" id="PF07724">
    <property type="entry name" value="AAA_2"/>
    <property type="match status" value="1"/>
</dbReference>
<organism evidence="4 5">
    <name type="scientific">Holdemanella biformis</name>
    <dbReference type="NCBI Taxonomy" id="1735"/>
    <lineage>
        <taxon>Bacteria</taxon>
        <taxon>Bacillati</taxon>
        <taxon>Bacillota</taxon>
        <taxon>Erysipelotrichia</taxon>
        <taxon>Erysipelotrichales</taxon>
        <taxon>Erysipelotrichaceae</taxon>
        <taxon>Holdemanella</taxon>
    </lineage>
</organism>
<sequence>MEDKRKYHIIIGSKGYFDMNLPEFTEDDVVDDFLELVKISDTAKQNRLMLDQHADILTIKNNSYHGIVEAAHDRLGPLIEELTTDDAEIYIHNPPSVLKEYLENQKERSLIELDIVSEKYEIKRDSDVFVNKIKEISLHIFGQQTAIEEISKSLWYLTTVKRSKPYVIMLYGNSSLGKTELVREIAEKFFGGKYLEKHLSMFKNNNYSEYFFGDAPNRRSLGYDLLERESNLIFFDELDKCPEHFFSAFYTLFDNVQFRDATYDVDVSGTVIILTSNYHTKEEMQKQLGLPIFYRIDKAIHFDDFSCETIYKIVQNEILERKDEYIDKLTPDMVYAAVSPLILTSGENARTIKYKVQQVIEELLFQEIHEKMKCK</sequence>
<dbReference type="InterPro" id="IPR001270">
    <property type="entry name" value="ClpA/B"/>
</dbReference>
<protein>
    <submittedName>
        <fullName evidence="4">AAA family ATPase</fullName>
    </submittedName>
</protein>
<dbReference type="PANTHER" id="PTHR11638:SF18">
    <property type="entry name" value="HEAT SHOCK PROTEIN 104"/>
    <property type="match status" value="1"/>
</dbReference>
<dbReference type="Proteomes" id="UP000265489">
    <property type="component" value="Unassembled WGS sequence"/>
</dbReference>
<name>A0A395WBP1_9FIRM</name>
<dbReference type="EMBL" id="QRYQ01000003">
    <property type="protein sequence ID" value="RGU93183.1"/>
    <property type="molecule type" value="Genomic_DNA"/>
</dbReference>
<keyword evidence="1" id="KW-0547">Nucleotide-binding</keyword>
<dbReference type="GO" id="GO:0005737">
    <property type="term" value="C:cytoplasm"/>
    <property type="evidence" value="ECO:0007669"/>
    <property type="project" value="TreeGrafter"/>
</dbReference>
<dbReference type="InterPro" id="IPR050130">
    <property type="entry name" value="ClpA_ClpB"/>
</dbReference>
<evidence type="ECO:0000256" key="2">
    <source>
        <dbReference type="ARBA" id="ARBA00022840"/>
    </source>
</evidence>
<evidence type="ECO:0000256" key="1">
    <source>
        <dbReference type="ARBA" id="ARBA00022741"/>
    </source>
</evidence>
<dbReference type="Gene3D" id="3.40.50.300">
    <property type="entry name" value="P-loop containing nucleotide triphosphate hydrolases"/>
    <property type="match status" value="1"/>
</dbReference>
<feature type="domain" description="AAA+ ATPase" evidence="3">
    <location>
        <begin position="164"/>
        <end position="306"/>
    </location>
</feature>
<dbReference type="InterPro" id="IPR027417">
    <property type="entry name" value="P-loop_NTPase"/>
</dbReference>
<dbReference type="InterPro" id="IPR003959">
    <property type="entry name" value="ATPase_AAA_core"/>
</dbReference>
<dbReference type="AlphaFoldDB" id="A0A395WBP1"/>
<dbReference type="PANTHER" id="PTHR11638">
    <property type="entry name" value="ATP-DEPENDENT CLP PROTEASE"/>
    <property type="match status" value="1"/>
</dbReference>
<evidence type="ECO:0000313" key="5">
    <source>
        <dbReference type="Proteomes" id="UP000265489"/>
    </source>
</evidence>
<keyword evidence="2" id="KW-0067">ATP-binding</keyword>
<accession>A0A395WBP1</accession>
<dbReference type="GeneID" id="66578973"/>
<dbReference type="GO" id="GO:0016887">
    <property type="term" value="F:ATP hydrolysis activity"/>
    <property type="evidence" value="ECO:0007669"/>
    <property type="project" value="InterPro"/>
</dbReference>
<dbReference type="SMART" id="SM00382">
    <property type="entry name" value="AAA"/>
    <property type="match status" value="1"/>
</dbReference>
<evidence type="ECO:0000313" key="4">
    <source>
        <dbReference type="EMBL" id="RGU93183.1"/>
    </source>
</evidence>